<evidence type="ECO:0000313" key="2">
    <source>
        <dbReference type="Proteomes" id="UP000006334"/>
    </source>
</evidence>
<organism evidence="1 2">
    <name type="scientific">Aliiglaciecola lipolytica E3</name>
    <dbReference type="NCBI Taxonomy" id="1127673"/>
    <lineage>
        <taxon>Bacteria</taxon>
        <taxon>Pseudomonadati</taxon>
        <taxon>Pseudomonadota</taxon>
        <taxon>Gammaproteobacteria</taxon>
        <taxon>Alteromonadales</taxon>
        <taxon>Alteromonadaceae</taxon>
        <taxon>Aliiglaciecola</taxon>
    </lineage>
</organism>
<accession>K6Y9P6</accession>
<sequence length="51" mass="5711">MFVSAETFESKLSLAMNLNSHGLNLETWMVTIFLEFTGKPVTVTASRTTEE</sequence>
<dbReference type="AlphaFoldDB" id="K6Y9P6"/>
<keyword evidence="2" id="KW-1185">Reference proteome</keyword>
<reference evidence="1 2" key="1">
    <citation type="journal article" date="2017" name="Antonie Van Leeuwenhoek">
        <title>Rhizobium rhizosphaerae sp. nov., a novel species isolated from rice rhizosphere.</title>
        <authorList>
            <person name="Zhao J.J."/>
            <person name="Zhang J."/>
            <person name="Zhang R.J."/>
            <person name="Zhang C.W."/>
            <person name="Yin H.Q."/>
            <person name="Zhang X.X."/>
        </authorList>
    </citation>
    <scope>NUCLEOTIDE SEQUENCE [LARGE SCALE GENOMIC DNA]</scope>
    <source>
        <strain evidence="1 2">E3</strain>
    </source>
</reference>
<proteinExistence type="predicted"/>
<evidence type="ECO:0000313" key="1">
    <source>
        <dbReference type="EMBL" id="GAC14902.1"/>
    </source>
</evidence>
<comment type="caution">
    <text evidence="1">The sequence shown here is derived from an EMBL/GenBank/DDBJ whole genome shotgun (WGS) entry which is preliminary data.</text>
</comment>
<protein>
    <submittedName>
        <fullName evidence="1">Uncharacterized protein</fullName>
    </submittedName>
</protein>
<dbReference type="Proteomes" id="UP000006334">
    <property type="component" value="Unassembled WGS sequence"/>
</dbReference>
<gene>
    <name evidence="1" type="ORF">GLIP_2274</name>
</gene>
<dbReference type="EMBL" id="BAEN01000041">
    <property type="protein sequence ID" value="GAC14902.1"/>
    <property type="molecule type" value="Genomic_DNA"/>
</dbReference>
<name>K6Y9P6_9ALTE</name>